<sequence>MEPYNRTVSCAWLSGNLLNDVQQIQDIAARWLWIYNHERQNIALGMKAPMQKLGLAA</sequence>
<reference evidence="1 2" key="1">
    <citation type="submission" date="2019-10" db="EMBL/GenBank/DDBJ databases">
        <title>Halotolerant bacteria associated to Saharan-endemic halophytes Stipa tenacissima L. and Atriplex halimus L mitigate salt stress and promote growth of tomato plants.</title>
        <authorList>
            <person name="Dif G."/>
        </authorList>
    </citation>
    <scope>NUCLEOTIDE SEQUENCE [LARGE SCALE GENOMIC DNA]</scope>
    <source>
        <strain evidence="1 2">IS26</strain>
    </source>
</reference>
<evidence type="ECO:0000313" key="2">
    <source>
        <dbReference type="Proteomes" id="UP000449004"/>
    </source>
</evidence>
<dbReference type="Proteomes" id="UP000449004">
    <property type="component" value="Unassembled WGS sequence"/>
</dbReference>
<proteinExistence type="predicted"/>
<gene>
    <name evidence="1" type="ORF">F9K92_00150</name>
</gene>
<evidence type="ECO:0000313" key="1">
    <source>
        <dbReference type="EMBL" id="KAB7633212.1"/>
    </source>
</evidence>
<comment type="caution">
    <text evidence="1">The sequence shown here is derived from an EMBL/GenBank/DDBJ whole genome shotgun (WGS) entry which is preliminary data.</text>
</comment>
<dbReference type="AlphaFoldDB" id="A0A7V7YL55"/>
<protein>
    <submittedName>
        <fullName evidence="1">Transposase</fullName>
    </submittedName>
</protein>
<name>A0A7V7YL55_9GAMM</name>
<organism evidence="1 2">
    <name type="scientific">Stenotrophomonas rhizophila</name>
    <dbReference type="NCBI Taxonomy" id="216778"/>
    <lineage>
        <taxon>Bacteria</taxon>
        <taxon>Pseudomonadati</taxon>
        <taxon>Pseudomonadota</taxon>
        <taxon>Gammaproteobacteria</taxon>
        <taxon>Lysobacterales</taxon>
        <taxon>Lysobacteraceae</taxon>
        <taxon>Stenotrophomonas</taxon>
    </lineage>
</organism>
<accession>A0A7V7YL55</accession>
<dbReference type="EMBL" id="WELC01000001">
    <property type="protein sequence ID" value="KAB7633212.1"/>
    <property type="molecule type" value="Genomic_DNA"/>
</dbReference>